<comment type="caution">
    <text evidence="4">The sequence shown here is derived from an EMBL/GenBank/DDBJ whole genome shotgun (WGS) entry which is preliminary data.</text>
</comment>
<protein>
    <recommendedName>
        <fullName evidence="6">Recombinase family protein</fullName>
    </recommendedName>
</protein>
<keyword evidence="1" id="KW-0175">Coiled coil</keyword>
<dbReference type="PROSITE" id="PS51736">
    <property type="entry name" value="RECOMBINASES_3"/>
    <property type="match status" value="1"/>
</dbReference>
<dbReference type="SUPFAM" id="SSF53041">
    <property type="entry name" value="Resolvase-like"/>
    <property type="match status" value="1"/>
</dbReference>
<dbReference type="Proteomes" id="UP000004925">
    <property type="component" value="Unassembled WGS sequence"/>
</dbReference>
<name>A0A0M1VTV7_FUSVC</name>
<feature type="coiled-coil region" evidence="1">
    <location>
        <begin position="354"/>
        <end position="416"/>
    </location>
</feature>
<evidence type="ECO:0000259" key="3">
    <source>
        <dbReference type="PROSITE" id="PS51737"/>
    </source>
</evidence>
<gene>
    <name evidence="4" type="ORF">FSCG_00731</name>
</gene>
<dbReference type="CDD" id="cd00338">
    <property type="entry name" value="Ser_Recombinase"/>
    <property type="match status" value="1"/>
</dbReference>
<dbReference type="Pfam" id="PF07508">
    <property type="entry name" value="Recombinase"/>
    <property type="match status" value="1"/>
</dbReference>
<accession>A0A0M1VTV7</accession>
<dbReference type="InterPro" id="IPR006119">
    <property type="entry name" value="Resolv_N"/>
</dbReference>
<dbReference type="Pfam" id="PF13408">
    <property type="entry name" value="Zn_ribbon_recom"/>
    <property type="match status" value="1"/>
</dbReference>
<dbReference type="Pfam" id="PF00239">
    <property type="entry name" value="Resolvase"/>
    <property type="match status" value="1"/>
</dbReference>
<evidence type="ECO:0008006" key="6">
    <source>
        <dbReference type="Google" id="ProtNLM"/>
    </source>
</evidence>
<dbReference type="eggNOG" id="COG1961">
    <property type="taxonomic scope" value="Bacteria"/>
</dbReference>
<dbReference type="Gene3D" id="3.40.50.1390">
    <property type="entry name" value="Resolvase, N-terminal catalytic domain"/>
    <property type="match status" value="1"/>
</dbReference>
<sequence length="472" mass="56508">MEKVAIYIRVSKKEQTRDKGSDSSLNLQLKKCLDYCKEKGYEVLKVYQDIESGRIDDRKEFNELFEAISKKIYTKIVFWEISRIARKISTGMKFFEELELYKITFDSISQPYLKDFMTLSIFLAWGTEDLKQMSLRIKSNLEEKTKAGYFVHGRPATGYIRGKNKMIIPDPEKAPYILSIFETYAKNFNLTETARIFNKTRMDIVDIIDNKIYIGYVPFRKYIQELNQKKRIQVSKKDIKWYKGLHEPIVPLELFEFCQSIREKNIKSRAAYGDYKPHLLFSSMIYCECGDKMYQQKRNRTYKDNTNYVYYSYSCKNRKHKKSFSARIMDKTIKEMILNSKELEDLNNYNSNDIEKSEKKLLKLENNLKLLENERERIINLFQKSYISEDELENKFKDLNTRIQIAKEKKIEFENTLNIPRNNDIKVLEKLKFIIENYDEEDVIETRKILKMIIKEIRVISFYPLKISILFY</sequence>
<dbReference type="InterPro" id="IPR025827">
    <property type="entry name" value="Zn_ribbon_recom_dom"/>
</dbReference>
<dbReference type="InterPro" id="IPR050639">
    <property type="entry name" value="SSR_resolvase"/>
</dbReference>
<dbReference type="InterPro" id="IPR011109">
    <property type="entry name" value="DNA_bind_recombinase_dom"/>
</dbReference>
<dbReference type="AlphaFoldDB" id="A0A0M1VTV7"/>
<evidence type="ECO:0000259" key="2">
    <source>
        <dbReference type="PROSITE" id="PS51736"/>
    </source>
</evidence>
<reference evidence="4 5" key="1">
    <citation type="submission" date="2011-10" db="EMBL/GenBank/DDBJ databases">
        <title>The Genome Sequence of Fusobacterium sp. 4_1_13.</title>
        <authorList>
            <consortium name="The Broad Institute Genome Sequencing Platform"/>
            <person name="Earl A."/>
            <person name="Ward D."/>
            <person name="Feldgarden M."/>
            <person name="Gevers D."/>
            <person name="Strauss J."/>
            <person name="Ambrose C."/>
            <person name="Allen-Vercoe E."/>
            <person name="Young S.K."/>
            <person name="Zeng Q."/>
            <person name="Gargeya S."/>
            <person name="Fitzgerald M."/>
            <person name="Haas B."/>
            <person name="Abouelleil A."/>
            <person name="Alvarado L."/>
            <person name="Arachchi H.M."/>
            <person name="Berlin A."/>
            <person name="Brown A."/>
            <person name="Chapman S.B."/>
            <person name="Chen Z."/>
            <person name="Dunbar C."/>
            <person name="Freedman E."/>
            <person name="Gearin G."/>
            <person name="Goldberg J."/>
            <person name="Griggs A."/>
            <person name="Gujja S."/>
            <person name="Heiman D."/>
            <person name="Howarth C."/>
            <person name="Larson L."/>
            <person name="Lui A."/>
            <person name="MacDonald P.J."/>
            <person name="Montmayeur A."/>
            <person name="Murphy C."/>
            <person name="Neiman D."/>
            <person name="Pearson M."/>
            <person name="Priest M."/>
            <person name="Roberts A."/>
            <person name="Saif S."/>
            <person name="Shea T."/>
            <person name="Shenoy N."/>
            <person name="Sisk P."/>
            <person name="Stolte C."/>
            <person name="Sykes S."/>
            <person name="Wortman J."/>
            <person name="Nusbaum C."/>
            <person name="Birren B."/>
        </authorList>
    </citation>
    <scope>NUCLEOTIDE SEQUENCE [LARGE SCALE GENOMIC DNA]</scope>
    <source>
        <strain evidence="4 5">4_1_13</strain>
    </source>
</reference>
<evidence type="ECO:0000313" key="5">
    <source>
        <dbReference type="Proteomes" id="UP000004925"/>
    </source>
</evidence>
<dbReference type="GO" id="GO:0000150">
    <property type="term" value="F:DNA strand exchange activity"/>
    <property type="evidence" value="ECO:0007669"/>
    <property type="project" value="InterPro"/>
</dbReference>
<dbReference type="HOGENOM" id="CLU_010686_18_3_0"/>
<evidence type="ECO:0000256" key="1">
    <source>
        <dbReference type="SAM" id="Coils"/>
    </source>
</evidence>
<organism evidence="4 5">
    <name type="scientific">Fusobacterium vincentii 4_1_13</name>
    <dbReference type="NCBI Taxonomy" id="469606"/>
    <lineage>
        <taxon>Bacteria</taxon>
        <taxon>Fusobacteriati</taxon>
        <taxon>Fusobacteriota</taxon>
        <taxon>Fusobacteriia</taxon>
        <taxon>Fusobacteriales</taxon>
        <taxon>Fusobacteriaceae</taxon>
        <taxon>Fusobacterium</taxon>
    </lineage>
</organism>
<feature type="domain" description="Recombinase" evidence="3">
    <location>
        <begin position="156"/>
        <end position="268"/>
    </location>
</feature>
<feature type="domain" description="Resolvase/invertase-type recombinase catalytic" evidence="2">
    <location>
        <begin position="3"/>
        <end position="166"/>
    </location>
</feature>
<dbReference type="InterPro" id="IPR038109">
    <property type="entry name" value="DNA_bind_recomb_sf"/>
</dbReference>
<dbReference type="RefSeq" id="WP_008802832.1">
    <property type="nucleotide sequence ID" value="NZ_KQ235737.1"/>
</dbReference>
<proteinExistence type="predicted"/>
<dbReference type="Gene3D" id="3.90.1750.20">
    <property type="entry name" value="Putative Large Serine Recombinase, Chain B, Domain 2"/>
    <property type="match status" value="1"/>
</dbReference>
<dbReference type="PANTHER" id="PTHR30461:SF23">
    <property type="entry name" value="DNA RECOMBINASE-RELATED"/>
    <property type="match status" value="1"/>
</dbReference>
<dbReference type="PROSITE" id="PS51737">
    <property type="entry name" value="RECOMBINASE_DNA_BIND"/>
    <property type="match status" value="1"/>
</dbReference>
<evidence type="ECO:0000313" key="4">
    <source>
        <dbReference type="EMBL" id="EEO40018.1"/>
    </source>
</evidence>
<dbReference type="GO" id="GO:0003677">
    <property type="term" value="F:DNA binding"/>
    <property type="evidence" value="ECO:0007669"/>
    <property type="project" value="InterPro"/>
</dbReference>
<dbReference type="PANTHER" id="PTHR30461">
    <property type="entry name" value="DNA-INVERTASE FROM LAMBDOID PROPHAGE"/>
    <property type="match status" value="1"/>
</dbReference>
<dbReference type="InterPro" id="IPR036162">
    <property type="entry name" value="Resolvase-like_N_sf"/>
</dbReference>
<dbReference type="SMART" id="SM00857">
    <property type="entry name" value="Resolvase"/>
    <property type="match status" value="1"/>
</dbReference>
<dbReference type="EMBL" id="ACDE02000019">
    <property type="protein sequence ID" value="EEO40018.1"/>
    <property type="molecule type" value="Genomic_DNA"/>
</dbReference>